<protein>
    <recommendedName>
        <fullName evidence="1">Helicase ATP-binding domain-containing protein</fullName>
    </recommendedName>
</protein>
<evidence type="ECO:0000313" key="2">
    <source>
        <dbReference type="EMBL" id="HFC98194.1"/>
    </source>
</evidence>
<dbReference type="Proteomes" id="UP000886043">
    <property type="component" value="Unassembled WGS sequence"/>
</dbReference>
<proteinExistence type="predicted"/>
<dbReference type="InterPro" id="IPR014001">
    <property type="entry name" value="Helicase_ATP-bd"/>
</dbReference>
<dbReference type="GO" id="GO:0004386">
    <property type="term" value="F:helicase activity"/>
    <property type="evidence" value="ECO:0007669"/>
    <property type="project" value="UniProtKB-KW"/>
</dbReference>
<dbReference type="InterPro" id="IPR027417">
    <property type="entry name" value="P-loop_NTPase"/>
</dbReference>
<gene>
    <name evidence="2" type="ORF">ENJ40_07040</name>
</gene>
<comment type="caution">
    <text evidence="2">The sequence shown here is derived from an EMBL/GenBank/DDBJ whole genome shotgun (WGS) entry which is preliminary data.</text>
</comment>
<dbReference type="InterPro" id="IPR057342">
    <property type="entry name" value="DEXDc_RapA"/>
</dbReference>
<dbReference type="Gene3D" id="3.40.50.10810">
    <property type="entry name" value="Tandem AAA-ATPase domain"/>
    <property type="match status" value="1"/>
</dbReference>
<sequence length="365" mass="41951">MTIAEPGQIVRVRNQTFLVQDIHPYSTPEATFHKVTLESLEDHRLGTSLEVIWELEVSPRVEDVISFPDLSAWDPPERLASLLLSFKWTEASVFARDSFTAPFRGAIEIEPYQLEPVARALAMPRVSLLLADDVGLGKTVEAGLILQELLARGRVRKILILCPASLQRQWQDEMLTKFNLVFKIIDRDEILRLQREYGLHVNPWESFPRLITSMDFLKREPYLQQFLSTTSWDLLILDEAHNCAPSGRKDYVQDSDRTKLLRQITPHFEHRLFLTATPHNGYTESFTALLELLDPLRFTRGPKVDPRQAKLVMVRRLKRDLTPEVSNRTFPKRTIKGDCPPICVNLIIAYPQIKSRAGHKLKANP</sequence>
<dbReference type="EMBL" id="DRMH01000092">
    <property type="protein sequence ID" value="HFC98194.1"/>
    <property type="molecule type" value="Genomic_DNA"/>
</dbReference>
<feature type="domain" description="Helicase ATP-binding" evidence="1">
    <location>
        <begin position="119"/>
        <end position="296"/>
    </location>
</feature>
<accession>A0A7C3CSS9</accession>
<dbReference type="SUPFAM" id="SSF52540">
    <property type="entry name" value="P-loop containing nucleoside triphosphate hydrolases"/>
    <property type="match status" value="1"/>
</dbReference>
<dbReference type="InterPro" id="IPR000330">
    <property type="entry name" value="SNF2_N"/>
</dbReference>
<dbReference type="SMART" id="SM00487">
    <property type="entry name" value="DEXDc"/>
    <property type="match status" value="1"/>
</dbReference>
<evidence type="ECO:0000259" key="1">
    <source>
        <dbReference type="PROSITE" id="PS51192"/>
    </source>
</evidence>
<dbReference type="GO" id="GO:0005524">
    <property type="term" value="F:ATP binding"/>
    <property type="evidence" value="ECO:0007669"/>
    <property type="project" value="UniProtKB-KW"/>
</dbReference>
<dbReference type="PROSITE" id="PS51192">
    <property type="entry name" value="HELICASE_ATP_BIND_1"/>
    <property type="match status" value="1"/>
</dbReference>
<dbReference type="InterPro" id="IPR038718">
    <property type="entry name" value="SNF2-like_sf"/>
</dbReference>
<dbReference type="PANTHER" id="PTHR10799">
    <property type="entry name" value="SNF2/RAD54 HELICASE FAMILY"/>
    <property type="match status" value="1"/>
</dbReference>
<dbReference type="Pfam" id="PF00176">
    <property type="entry name" value="SNF2-rel_dom"/>
    <property type="match status" value="1"/>
</dbReference>
<dbReference type="AlphaFoldDB" id="A0A7C3CSS9"/>
<reference evidence="2" key="1">
    <citation type="journal article" date="2020" name="mSystems">
        <title>Genome- and Community-Level Interaction Insights into Carbon Utilization and Element Cycling Functions of Hydrothermarchaeota in Hydrothermal Sediment.</title>
        <authorList>
            <person name="Zhou Z."/>
            <person name="Liu Y."/>
            <person name="Xu W."/>
            <person name="Pan J."/>
            <person name="Luo Z.H."/>
            <person name="Li M."/>
        </authorList>
    </citation>
    <scope>NUCLEOTIDE SEQUENCE [LARGE SCALE GENOMIC DNA]</scope>
    <source>
        <strain evidence="2">HyVt-483</strain>
    </source>
</reference>
<dbReference type="CDD" id="cd18011">
    <property type="entry name" value="DEXDc_RapA"/>
    <property type="match status" value="1"/>
</dbReference>
<name>A0A7C3CSS9_9BACT</name>
<organism evidence="2">
    <name type="scientific">Thermosulfurimonas dismutans</name>
    <dbReference type="NCBI Taxonomy" id="999894"/>
    <lineage>
        <taxon>Bacteria</taxon>
        <taxon>Pseudomonadati</taxon>
        <taxon>Thermodesulfobacteriota</taxon>
        <taxon>Thermodesulfobacteria</taxon>
        <taxon>Thermodesulfobacteriales</taxon>
        <taxon>Thermodesulfobacteriaceae</taxon>
        <taxon>Thermosulfurimonas</taxon>
    </lineage>
</organism>